<sequence length="70" mass="7554">MFPAVVADDIGWLTREQMVEVDRVMMQDLRIDLIQMMENAGHRLARLVLTLAAAGVAVVAGSAAMGAAVW</sequence>
<keyword evidence="1" id="KW-0812">Transmembrane</keyword>
<accession>A0A1V3WBL9</accession>
<dbReference type="Gene3D" id="3.40.50.10260">
    <property type="entry name" value="YjeF N-terminal domain"/>
    <property type="match status" value="1"/>
</dbReference>
<proteinExistence type="predicted"/>
<dbReference type="SUPFAM" id="SSF64153">
    <property type="entry name" value="YjeF N-terminal domain-like"/>
    <property type="match status" value="1"/>
</dbReference>
<name>A0A1V3WBL9_MYCKA</name>
<keyword evidence="1" id="KW-1133">Transmembrane helix</keyword>
<protein>
    <recommendedName>
        <fullName evidence="2">YjeF N-terminal domain-containing protein</fullName>
    </recommendedName>
</protein>
<dbReference type="AlphaFoldDB" id="A0A1V3WBL9"/>
<dbReference type="EMBL" id="MVBN01000013">
    <property type="protein sequence ID" value="OOK64335.1"/>
    <property type="molecule type" value="Genomic_DNA"/>
</dbReference>
<dbReference type="InterPro" id="IPR036652">
    <property type="entry name" value="YjeF_N_dom_sf"/>
</dbReference>
<reference evidence="3 4" key="1">
    <citation type="submission" date="2017-02" db="EMBL/GenBank/DDBJ databases">
        <title>Complete genome sequences of Mycobacterium kansasii strains isolated from rhesus macaques.</title>
        <authorList>
            <person name="Panda A."/>
            <person name="Nagaraj S."/>
            <person name="Zhao X."/>
            <person name="Tettelin H."/>
            <person name="Detolla L.J."/>
        </authorList>
    </citation>
    <scope>NUCLEOTIDE SEQUENCE [LARGE SCALE GENOMIC DNA]</scope>
    <source>
        <strain evidence="3 4">11-3469</strain>
    </source>
</reference>
<evidence type="ECO:0000313" key="3">
    <source>
        <dbReference type="EMBL" id="OOK64335.1"/>
    </source>
</evidence>
<evidence type="ECO:0000256" key="1">
    <source>
        <dbReference type="SAM" id="Phobius"/>
    </source>
</evidence>
<evidence type="ECO:0000259" key="2">
    <source>
        <dbReference type="PROSITE" id="PS51385"/>
    </source>
</evidence>
<gene>
    <name evidence="3" type="ORF">BZL29_8174</name>
</gene>
<dbReference type="InterPro" id="IPR004443">
    <property type="entry name" value="YjeF_N_dom"/>
</dbReference>
<keyword evidence="1" id="KW-0472">Membrane</keyword>
<dbReference type="PROSITE" id="PS51385">
    <property type="entry name" value="YJEF_N"/>
    <property type="match status" value="1"/>
</dbReference>
<organism evidence="3 4">
    <name type="scientific">Mycobacterium kansasii</name>
    <dbReference type="NCBI Taxonomy" id="1768"/>
    <lineage>
        <taxon>Bacteria</taxon>
        <taxon>Bacillati</taxon>
        <taxon>Actinomycetota</taxon>
        <taxon>Actinomycetes</taxon>
        <taxon>Mycobacteriales</taxon>
        <taxon>Mycobacteriaceae</taxon>
        <taxon>Mycobacterium</taxon>
    </lineage>
</organism>
<evidence type="ECO:0000313" key="4">
    <source>
        <dbReference type="Proteomes" id="UP000188532"/>
    </source>
</evidence>
<feature type="domain" description="YjeF N-terminal" evidence="2">
    <location>
        <begin position="18"/>
        <end position="70"/>
    </location>
</feature>
<dbReference type="Proteomes" id="UP000188532">
    <property type="component" value="Unassembled WGS sequence"/>
</dbReference>
<feature type="transmembrane region" description="Helical" evidence="1">
    <location>
        <begin position="44"/>
        <end position="69"/>
    </location>
</feature>
<comment type="caution">
    <text evidence="3">The sequence shown here is derived from an EMBL/GenBank/DDBJ whole genome shotgun (WGS) entry which is preliminary data.</text>
</comment>